<accession>A0ABQ8TV30</accession>
<sequence length="140" mass="16094">MKPVKGLDRPAGRWPHAHMPKQRWTIIQPEWRYHIREGDGNVIKMITGRDEEEMAGVDLHIETNCHFAVQEESRRLCRLLFDDKAGYSGEMSNESNHLVLGNLEFTEMGHCRKPPRGCGIGNDRENEGLIHAVEPRLEVI</sequence>
<name>A0ABQ8TV30_PERAM</name>
<evidence type="ECO:0008006" key="3">
    <source>
        <dbReference type="Google" id="ProtNLM"/>
    </source>
</evidence>
<organism evidence="1 2">
    <name type="scientific">Periplaneta americana</name>
    <name type="common">American cockroach</name>
    <name type="synonym">Blatta americana</name>
    <dbReference type="NCBI Taxonomy" id="6978"/>
    <lineage>
        <taxon>Eukaryota</taxon>
        <taxon>Metazoa</taxon>
        <taxon>Ecdysozoa</taxon>
        <taxon>Arthropoda</taxon>
        <taxon>Hexapoda</taxon>
        <taxon>Insecta</taxon>
        <taxon>Pterygota</taxon>
        <taxon>Neoptera</taxon>
        <taxon>Polyneoptera</taxon>
        <taxon>Dictyoptera</taxon>
        <taxon>Blattodea</taxon>
        <taxon>Blattoidea</taxon>
        <taxon>Blattidae</taxon>
        <taxon>Blattinae</taxon>
        <taxon>Periplaneta</taxon>
    </lineage>
</organism>
<dbReference type="EMBL" id="JAJSOF020000003">
    <property type="protein sequence ID" value="KAJ4449537.1"/>
    <property type="molecule type" value="Genomic_DNA"/>
</dbReference>
<reference evidence="1 2" key="1">
    <citation type="journal article" date="2022" name="Allergy">
        <title>Genome assembly and annotation of Periplaneta americana reveal a comprehensive cockroach allergen profile.</title>
        <authorList>
            <person name="Wang L."/>
            <person name="Xiong Q."/>
            <person name="Saelim N."/>
            <person name="Wang L."/>
            <person name="Nong W."/>
            <person name="Wan A.T."/>
            <person name="Shi M."/>
            <person name="Liu X."/>
            <person name="Cao Q."/>
            <person name="Hui J.H.L."/>
            <person name="Sookrung N."/>
            <person name="Leung T.F."/>
            <person name="Tungtrongchitr A."/>
            <person name="Tsui S.K.W."/>
        </authorList>
    </citation>
    <scope>NUCLEOTIDE SEQUENCE [LARGE SCALE GENOMIC DNA]</scope>
    <source>
        <strain evidence="1">PWHHKU_190912</strain>
    </source>
</reference>
<evidence type="ECO:0000313" key="1">
    <source>
        <dbReference type="EMBL" id="KAJ4449537.1"/>
    </source>
</evidence>
<evidence type="ECO:0000313" key="2">
    <source>
        <dbReference type="Proteomes" id="UP001148838"/>
    </source>
</evidence>
<protein>
    <recommendedName>
        <fullName evidence="3">Per a allergen</fullName>
    </recommendedName>
</protein>
<gene>
    <name evidence="1" type="ORF">ANN_00938</name>
</gene>
<dbReference type="Proteomes" id="UP001148838">
    <property type="component" value="Unassembled WGS sequence"/>
</dbReference>
<comment type="caution">
    <text evidence="1">The sequence shown here is derived from an EMBL/GenBank/DDBJ whole genome shotgun (WGS) entry which is preliminary data.</text>
</comment>
<keyword evidence="2" id="KW-1185">Reference proteome</keyword>
<proteinExistence type="predicted"/>